<gene>
    <name evidence="1" type="ORF">STAS_17766</name>
</gene>
<keyword evidence="2" id="KW-1185">Reference proteome</keyword>
<reference evidence="2" key="1">
    <citation type="journal article" date="2019" name="Curr. Biol.">
        <title>Genome Sequence of Striga asiatica Provides Insight into the Evolution of Plant Parasitism.</title>
        <authorList>
            <person name="Yoshida S."/>
            <person name="Kim S."/>
            <person name="Wafula E.K."/>
            <person name="Tanskanen J."/>
            <person name="Kim Y.M."/>
            <person name="Honaas L."/>
            <person name="Yang Z."/>
            <person name="Spallek T."/>
            <person name="Conn C.E."/>
            <person name="Ichihashi Y."/>
            <person name="Cheong K."/>
            <person name="Cui S."/>
            <person name="Der J.P."/>
            <person name="Gundlach H."/>
            <person name="Jiao Y."/>
            <person name="Hori C."/>
            <person name="Ishida J.K."/>
            <person name="Kasahara H."/>
            <person name="Kiba T."/>
            <person name="Kim M.S."/>
            <person name="Koo N."/>
            <person name="Laohavisit A."/>
            <person name="Lee Y.H."/>
            <person name="Lumba S."/>
            <person name="McCourt P."/>
            <person name="Mortimer J.C."/>
            <person name="Mutuku J.M."/>
            <person name="Nomura T."/>
            <person name="Sasaki-Sekimoto Y."/>
            <person name="Seto Y."/>
            <person name="Wang Y."/>
            <person name="Wakatake T."/>
            <person name="Sakakibara H."/>
            <person name="Demura T."/>
            <person name="Yamaguchi S."/>
            <person name="Yoneyama K."/>
            <person name="Manabe R.I."/>
            <person name="Nelson D.C."/>
            <person name="Schulman A.H."/>
            <person name="Timko M.P."/>
            <person name="dePamphilis C.W."/>
            <person name="Choi D."/>
            <person name="Shirasu K."/>
        </authorList>
    </citation>
    <scope>NUCLEOTIDE SEQUENCE [LARGE SCALE GENOMIC DNA]</scope>
    <source>
        <strain evidence="2">cv. UVA1</strain>
    </source>
</reference>
<comment type="caution">
    <text evidence="1">The sequence shown here is derived from an EMBL/GenBank/DDBJ whole genome shotgun (WGS) entry which is preliminary data.</text>
</comment>
<feature type="non-terminal residue" evidence="1">
    <location>
        <position position="1"/>
    </location>
</feature>
<organism evidence="1 2">
    <name type="scientific">Striga asiatica</name>
    <name type="common">Asiatic witchweed</name>
    <name type="synonym">Buchnera asiatica</name>
    <dbReference type="NCBI Taxonomy" id="4170"/>
    <lineage>
        <taxon>Eukaryota</taxon>
        <taxon>Viridiplantae</taxon>
        <taxon>Streptophyta</taxon>
        <taxon>Embryophyta</taxon>
        <taxon>Tracheophyta</taxon>
        <taxon>Spermatophyta</taxon>
        <taxon>Magnoliopsida</taxon>
        <taxon>eudicotyledons</taxon>
        <taxon>Gunneridae</taxon>
        <taxon>Pentapetalae</taxon>
        <taxon>asterids</taxon>
        <taxon>lamiids</taxon>
        <taxon>Lamiales</taxon>
        <taxon>Orobanchaceae</taxon>
        <taxon>Buchnereae</taxon>
        <taxon>Striga</taxon>
    </lineage>
</organism>
<accession>A0A5A7Q720</accession>
<evidence type="ECO:0000313" key="1">
    <source>
        <dbReference type="EMBL" id="GER41063.1"/>
    </source>
</evidence>
<evidence type="ECO:0000313" key="2">
    <source>
        <dbReference type="Proteomes" id="UP000325081"/>
    </source>
</evidence>
<protein>
    <submittedName>
        <fullName evidence="1">Fructose-bisphosphate aldolase 1</fullName>
    </submittedName>
</protein>
<dbReference type="EMBL" id="BKCP01006071">
    <property type="protein sequence ID" value="GER41063.1"/>
    <property type="molecule type" value="Genomic_DNA"/>
</dbReference>
<sequence length="113" mass="12988">RTHAFTHALHILATSYSYGTGYSLATVTTTPPHPIVVVTPDTKNYTQKFIQLGYTHTHHNQHPSHTAIVNRPPTHRRRELCRYIPPKPCRYSRFITRSMVDAVGMDTVWGHRI</sequence>
<dbReference type="AlphaFoldDB" id="A0A5A7Q720"/>
<dbReference type="Proteomes" id="UP000325081">
    <property type="component" value="Unassembled WGS sequence"/>
</dbReference>
<name>A0A5A7Q720_STRAF</name>
<feature type="non-terminal residue" evidence="1">
    <location>
        <position position="113"/>
    </location>
</feature>
<proteinExistence type="predicted"/>